<dbReference type="GO" id="GO:0032259">
    <property type="term" value="P:methylation"/>
    <property type="evidence" value="ECO:0007669"/>
    <property type="project" value="UniProtKB-KW"/>
</dbReference>
<accession>A0A846ZGB4</accession>
<dbReference type="PANTHER" id="PTHR43591">
    <property type="entry name" value="METHYLTRANSFERASE"/>
    <property type="match status" value="1"/>
</dbReference>
<dbReference type="SUPFAM" id="SSF53335">
    <property type="entry name" value="S-adenosyl-L-methionine-dependent methyltransferases"/>
    <property type="match status" value="1"/>
</dbReference>
<feature type="domain" description="Methyltransferase" evidence="1">
    <location>
        <begin position="42"/>
        <end position="137"/>
    </location>
</feature>
<dbReference type="CDD" id="cd02440">
    <property type="entry name" value="AdoMet_MTases"/>
    <property type="match status" value="1"/>
</dbReference>
<dbReference type="InterPro" id="IPR041698">
    <property type="entry name" value="Methyltransf_25"/>
</dbReference>
<dbReference type="RefSeq" id="WP_168676391.1">
    <property type="nucleotide sequence ID" value="NZ_BPKV01000004.1"/>
</dbReference>
<gene>
    <name evidence="2" type="ORF">HF966_03765</name>
</gene>
<name>A0A846ZGB4_9LACO</name>
<dbReference type="AlphaFoldDB" id="A0A846ZGB4"/>
<comment type="caution">
    <text evidence="2">The sequence shown here is derived from an EMBL/GenBank/DDBJ whole genome shotgun (WGS) entry which is preliminary data.</text>
</comment>
<keyword evidence="2" id="KW-0808">Transferase</keyword>
<sequence length="254" mass="28882">MTNIFTQEKIANQFNQYNDVLEQALGYQRIFDYFAAQPAQTILDYGCGPGKVAQRLAQHTDAQIIAVDASQQMIDIAKLERSEANIVYDVVHDNRLTWLADDSIDSAIACYVMINNGSERRIQDMMREIFRVLKPGGQFMILDTNPKATGIPFSTFQNGETDKTYGYGAPRIEWLHLNTTEDLILHDFHWPVAMYETNLVQAGFDSVTLAFPTIAQLSAAQRQALDQQYGEREWGNERTQAPFIFIQATKPQMK</sequence>
<dbReference type="Gene3D" id="3.40.50.150">
    <property type="entry name" value="Vaccinia Virus protein VP39"/>
    <property type="match status" value="1"/>
</dbReference>
<evidence type="ECO:0000313" key="2">
    <source>
        <dbReference type="EMBL" id="NKZ18291.1"/>
    </source>
</evidence>
<dbReference type="EMBL" id="JAAXPO010000003">
    <property type="protein sequence ID" value="NKZ18291.1"/>
    <property type="molecule type" value="Genomic_DNA"/>
</dbReference>
<dbReference type="Proteomes" id="UP000590460">
    <property type="component" value="Unassembled WGS sequence"/>
</dbReference>
<keyword evidence="2" id="KW-0489">Methyltransferase</keyword>
<dbReference type="PANTHER" id="PTHR43591:SF110">
    <property type="entry name" value="RHODANESE DOMAIN-CONTAINING PROTEIN"/>
    <property type="match status" value="1"/>
</dbReference>
<organism evidence="2 3">
    <name type="scientific">Leuconostoc holzapfelii</name>
    <dbReference type="NCBI Taxonomy" id="434464"/>
    <lineage>
        <taxon>Bacteria</taxon>
        <taxon>Bacillati</taxon>
        <taxon>Bacillota</taxon>
        <taxon>Bacilli</taxon>
        <taxon>Lactobacillales</taxon>
        <taxon>Lactobacillaceae</taxon>
        <taxon>Leuconostoc</taxon>
    </lineage>
</organism>
<evidence type="ECO:0000259" key="1">
    <source>
        <dbReference type="Pfam" id="PF13649"/>
    </source>
</evidence>
<proteinExistence type="predicted"/>
<dbReference type="InterPro" id="IPR029063">
    <property type="entry name" value="SAM-dependent_MTases_sf"/>
</dbReference>
<reference evidence="2 3" key="1">
    <citation type="submission" date="2020-04" db="EMBL/GenBank/DDBJ databases">
        <title>MicrobeNet Type strains.</title>
        <authorList>
            <person name="Nicholson A.C."/>
        </authorList>
    </citation>
    <scope>NUCLEOTIDE SEQUENCE [LARGE SCALE GENOMIC DNA]</scope>
    <source>
        <strain evidence="2 3">CCUG 54536</strain>
    </source>
</reference>
<dbReference type="GO" id="GO:0008168">
    <property type="term" value="F:methyltransferase activity"/>
    <property type="evidence" value="ECO:0007669"/>
    <property type="project" value="UniProtKB-KW"/>
</dbReference>
<protein>
    <submittedName>
        <fullName evidence="2">Class I SAM-dependent methyltransferase</fullName>
    </submittedName>
</protein>
<evidence type="ECO:0000313" key="3">
    <source>
        <dbReference type="Proteomes" id="UP000590460"/>
    </source>
</evidence>
<dbReference type="Pfam" id="PF13649">
    <property type="entry name" value="Methyltransf_25"/>
    <property type="match status" value="1"/>
</dbReference>